<comment type="similarity">
    <text evidence="3 7">Belongs to the RRT14 family.</text>
</comment>
<feature type="compositionally biased region" description="Basic and acidic residues" evidence="8">
    <location>
        <begin position="169"/>
        <end position="185"/>
    </location>
</feature>
<evidence type="ECO:0000256" key="4">
    <source>
        <dbReference type="ARBA" id="ARBA00023015"/>
    </source>
</evidence>
<dbReference type="STRING" id="1071381.G8BV38"/>
<dbReference type="eggNOG" id="ENOG502S1G1">
    <property type="taxonomic scope" value="Eukaryota"/>
</dbReference>
<keyword evidence="4 7" id="KW-0805">Transcription regulation</keyword>
<keyword evidence="5 7" id="KW-0804">Transcription</keyword>
<gene>
    <name evidence="9" type="primary">TPHA0F01350</name>
    <name evidence="7" type="synonym">RRT14</name>
    <name evidence="9" type="ordered locus">TPHA_0F01350</name>
</gene>
<dbReference type="HOGENOM" id="CLU_095038_0_0_1"/>
<accession>G8BV38</accession>
<dbReference type="KEGG" id="tpf:TPHA_0F01350"/>
<feature type="compositionally biased region" description="Basic residues" evidence="8">
    <location>
        <begin position="158"/>
        <end position="168"/>
    </location>
</feature>
<evidence type="ECO:0000256" key="2">
    <source>
        <dbReference type="ARBA" id="ARBA00004604"/>
    </source>
</evidence>
<feature type="region of interest" description="Disordered" evidence="8">
    <location>
        <begin position="151"/>
        <end position="210"/>
    </location>
</feature>
<dbReference type="InterPro" id="IPR031404">
    <property type="entry name" value="Rrt14"/>
</dbReference>
<dbReference type="AlphaFoldDB" id="G8BV38"/>
<feature type="compositionally biased region" description="Acidic residues" evidence="8">
    <location>
        <begin position="198"/>
        <end position="210"/>
    </location>
</feature>
<keyword evidence="6 7" id="KW-0539">Nucleus</keyword>
<dbReference type="Pfam" id="PF17075">
    <property type="entry name" value="RRT14"/>
    <property type="match status" value="1"/>
</dbReference>
<evidence type="ECO:0000256" key="7">
    <source>
        <dbReference type="RuleBase" id="RU362137"/>
    </source>
</evidence>
<comment type="function">
    <text evidence="1 7">Involved in ribosome biogenesis, probably through modulation of rDNA transcription.</text>
</comment>
<dbReference type="OrthoDB" id="4069371at2759"/>
<comment type="subcellular location">
    <subcellularLocation>
        <location evidence="2 7">Nucleus</location>
        <location evidence="2 7">Nucleolus</location>
    </subcellularLocation>
</comment>
<sequence>MTSFVNSTEQATKSVNDLLSSLLPGATKLKINSNNIRSESTKGSKAKLIDRNLKKNIEIKERDVYKIKKKKKLIEQKEFKINKVKELKLEQNAKLSILKKHKSEGTLTKKEKKYLRAVSDQNINKAKSWDFDEDEKEELQNVQNEIMNFMKSNNNYDKHKRRRSKKKQFKEEISAKKQLNVDHRYPGLTPGLAPVGLSDEEDSSEEEKGF</sequence>
<evidence type="ECO:0000313" key="9">
    <source>
        <dbReference type="EMBL" id="CCE63620.1"/>
    </source>
</evidence>
<dbReference type="RefSeq" id="XP_003686054.1">
    <property type="nucleotide sequence ID" value="XM_003686006.1"/>
</dbReference>
<dbReference type="GO" id="GO:0005730">
    <property type="term" value="C:nucleolus"/>
    <property type="evidence" value="ECO:0007669"/>
    <property type="project" value="UniProtKB-SubCell"/>
</dbReference>
<dbReference type="OMA" id="GHAMEAK"/>
<dbReference type="GeneID" id="11535481"/>
<dbReference type="EMBL" id="HE612861">
    <property type="protein sequence ID" value="CCE63620.1"/>
    <property type="molecule type" value="Genomic_DNA"/>
</dbReference>
<evidence type="ECO:0000256" key="6">
    <source>
        <dbReference type="ARBA" id="ARBA00023242"/>
    </source>
</evidence>
<evidence type="ECO:0000256" key="1">
    <source>
        <dbReference type="ARBA" id="ARBA00002711"/>
    </source>
</evidence>
<dbReference type="Proteomes" id="UP000005666">
    <property type="component" value="Chromosome 6"/>
</dbReference>
<organism evidence="9 10">
    <name type="scientific">Tetrapisispora phaffii (strain ATCC 24235 / CBS 4417 / NBRC 1672 / NRRL Y-8282 / UCD 70-5)</name>
    <name type="common">Yeast</name>
    <name type="synonym">Fabospora phaffii</name>
    <dbReference type="NCBI Taxonomy" id="1071381"/>
    <lineage>
        <taxon>Eukaryota</taxon>
        <taxon>Fungi</taxon>
        <taxon>Dikarya</taxon>
        <taxon>Ascomycota</taxon>
        <taxon>Saccharomycotina</taxon>
        <taxon>Saccharomycetes</taxon>
        <taxon>Saccharomycetales</taxon>
        <taxon>Saccharomycetaceae</taxon>
        <taxon>Tetrapisispora</taxon>
    </lineage>
</organism>
<protein>
    <recommendedName>
        <fullName evidence="7">Regulator of rDNA transcription 14</fullName>
    </recommendedName>
</protein>
<evidence type="ECO:0000256" key="3">
    <source>
        <dbReference type="ARBA" id="ARBA00007142"/>
    </source>
</evidence>
<proteinExistence type="inferred from homology"/>
<name>G8BV38_TETPH</name>
<evidence type="ECO:0000313" key="10">
    <source>
        <dbReference type="Proteomes" id="UP000005666"/>
    </source>
</evidence>
<keyword evidence="10" id="KW-1185">Reference proteome</keyword>
<evidence type="ECO:0000256" key="5">
    <source>
        <dbReference type="ARBA" id="ARBA00023163"/>
    </source>
</evidence>
<evidence type="ECO:0000256" key="8">
    <source>
        <dbReference type="SAM" id="MobiDB-lite"/>
    </source>
</evidence>
<reference evidence="9 10" key="1">
    <citation type="journal article" date="2011" name="Proc. Natl. Acad. Sci. U.S.A.">
        <title>Evolutionary erosion of yeast sex chromosomes by mating-type switching accidents.</title>
        <authorList>
            <person name="Gordon J.L."/>
            <person name="Armisen D."/>
            <person name="Proux-Wera E."/>
            <person name="Oheigeartaigh S.S."/>
            <person name="Byrne K.P."/>
            <person name="Wolfe K.H."/>
        </authorList>
    </citation>
    <scope>NUCLEOTIDE SEQUENCE [LARGE SCALE GENOMIC DNA]</scope>
    <source>
        <strain evidence="10">ATCC 24235 / CBS 4417 / NBRC 1672 / NRRL Y-8282 / UCD 70-5</strain>
    </source>
</reference>